<dbReference type="Proteomes" id="UP000184384">
    <property type="component" value="Unassembled WGS sequence"/>
</dbReference>
<name>A0A1M5JCD7_9FLAO</name>
<evidence type="ECO:0000313" key="4">
    <source>
        <dbReference type="Proteomes" id="UP000184384"/>
    </source>
</evidence>
<dbReference type="InterPro" id="IPR022642">
    <property type="entry name" value="CheR_C"/>
</dbReference>
<dbReference type="SUPFAM" id="SSF47757">
    <property type="entry name" value="Chemotaxis receptor methyltransferase CheR, N-terminal domain"/>
    <property type="match status" value="1"/>
</dbReference>
<dbReference type="PRINTS" id="PR00996">
    <property type="entry name" value="CHERMTFRASE"/>
</dbReference>
<dbReference type="PANTHER" id="PTHR24422:SF8">
    <property type="entry name" value="CHEMOTAXIS PROTEIN"/>
    <property type="match status" value="1"/>
</dbReference>
<protein>
    <submittedName>
        <fullName evidence="3">Chemotaxis protein methyltransferase CheR</fullName>
    </submittedName>
</protein>
<reference evidence="3" key="2">
    <citation type="submission" date="2016-11" db="EMBL/GenBank/DDBJ databases">
        <authorList>
            <person name="Jaros S."/>
            <person name="Januszkiewicz K."/>
            <person name="Wedrychowicz H."/>
        </authorList>
    </citation>
    <scope>NUCLEOTIDE SEQUENCE [LARGE SCALE GENOMIC DNA]</scope>
    <source>
        <strain evidence="3">DSM 19729</strain>
    </source>
</reference>
<proteinExistence type="predicted"/>
<dbReference type="RefSeq" id="WP_072939628.1">
    <property type="nucleotide sequence ID" value="NZ_FQWO01000001.1"/>
</dbReference>
<dbReference type="SMART" id="SM00138">
    <property type="entry name" value="MeTrc"/>
    <property type="match status" value="1"/>
</dbReference>
<dbReference type="Pfam" id="PF01739">
    <property type="entry name" value="CheR"/>
    <property type="match status" value="1"/>
</dbReference>
<reference evidence="4" key="1">
    <citation type="submission" date="2016-11" db="EMBL/GenBank/DDBJ databases">
        <authorList>
            <person name="Varghese N."/>
            <person name="Submissions S."/>
        </authorList>
    </citation>
    <scope>NUCLEOTIDE SEQUENCE [LARGE SCALE GENOMIC DNA]</scope>
    <source>
        <strain evidence="4">DSM 19729</strain>
    </source>
</reference>
<dbReference type="EMBL" id="FQWO01000001">
    <property type="protein sequence ID" value="SHG38266.1"/>
    <property type="molecule type" value="Genomic_DNA"/>
</dbReference>
<keyword evidence="5" id="KW-1185">Reference proteome</keyword>
<dbReference type="InterPro" id="IPR050903">
    <property type="entry name" value="Bact_Chemotaxis_MeTrfase"/>
</dbReference>
<dbReference type="AlphaFoldDB" id="A0A1M5JCD7"/>
<dbReference type="InterPro" id="IPR000780">
    <property type="entry name" value="CheR_MeTrfase"/>
</dbReference>
<evidence type="ECO:0000313" key="2">
    <source>
        <dbReference type="EMBL" id="PRZ28323.1"/>
    </source>
</evidence>
<dbReference type="InterPro" id="IPR029063">
    <property type="entry name" value="SAM-dependent_MTases_sf"/>
</dbReference>
<dbReference type="GO" id="GO:0008757">
    <property type="term" value="F:S-adenosylmethionine-dependent methyltransferase activity"/>
    <property type="evidence" value="ECO:0007669"/>
    <property type="project" value="InterPro"/>
</dbReference>
<keyword evidence="3" id="KW-0808">Transferase</keyword>
<dbReference type="SUPFAM" id="SSF53335">
    <property type="entry name" value="S-adenosyl-L-methionine-dependent methyltransferases"/>
    <property type="match status" value="1"/>
</dbReference>
<dbReference type="STRING" id="280093.SAMN05443373_101619"/>
<feature type="domain" description="CheR-type methyltransferase" evidence="1">
    <location>
        <begin position="1"/>
        <end position="257"/>
    </location>
</feature>
<organism evidence="3 4">
    <name type="scientific">Flavobacterium granuli</name>
    <dbReference type="NCBI Taxonomy" id="280093"/>
    <lineage>
        <taxon>Bacteria</taxon>
        <taxon>Pseudomonadati</taxon>
        <taxon>Bacteroidota</taxon>
        <taxon>Flavobacteriia</taxon>
        <taxon>Flavobacteriales</taxon>
        <taxon>Flavobacteriaceae</taxon>
        <taxon>Flavobacterium</taxon>
    </lineage>
</organism>
<dbReference type="OrthoDB" id="9816309at2"/>
<dbReference type="PROSITE" id="PS50123">
    <property type="entry name" value="CHER"/>
    <property type="match status" value="1"/>
</dbReference>
<dbReference type="PANTHER" id="PTHR24422">
    <property type="entry name" value="CHEMOTAXIS PROTEIN METHYLTRANSFERASE"/>
    <property type="match status" value="1"/>
</dbReference>
<dbReference type="Proteomes" id="UP000237771">
    <property type="component" value="Unassembled WGS sequence"/>
</dbReference>
<keyword evidence="3" id="KW-0489">Methyltransferase</keyword>
<accession>A0A1M5JCD7</accession>
<sequence>MIDFNDLDELLFTIQKQFDYDFSEYSKASMLRRINRFMEINSMTTAVDLQFELINNPKIFKEFINEIVVNVSEFFRDPSFYQSLTKNIFPYLDSYPKINIWSAGCSFGEETYSLAILLKETGMYDKTRLYATDISSNAIEKSKKGIYPNINFKDYSKNYFECGGQASLNNYFISDEKNSIINSDFKKNILFSNHNLVTDGVFKECQLILCRNVLIYFNDELQNKVLKLFYDSLPIHGFLALGKKESLRFSSVYENFKEIDRNEKIYQKIK</sequence>
<evidence type="ECO:0000313" key="5">
    <source>
        <dbReference type="Proteomes" id="UP000237771"/>
    </source>
</evidence>
<dbReference type="Gene3D" id="3.40.50.150">
    <property type="entry name" value="Vaccinia Virus protein VP39"/>
    <property type="match status" value="1"/>
</dbReference>
<dbReference type="EMBL" id="PVUB01000001">
    <property type="protein sequence ID" value="PRZ28323.1"/>
    <property type="molecule type" value="Genomic_DNA"/>
</dbReference>
<gene>
    <name evidence="2" type="ORF">BC624_101619</name>
    <name evidence="3" type="ORF">SAMN05443373_101619</name>
</gene>
<evidence type="ECO:0000313" key="3">
    <source>
        <dbReference type="EMBL" id="SHG38266.1"/>
    </source>
</evidence>
<dbReference type="GO" id="GO:0032259">
    <property type="term" value="P:methylation"/>
    <property type="evidence" value="ECO:0007669"/>
    <property type="project" value="UniProtKB-KW"/>
</dbReference>
<reference evidence="2 5" key="3">
    <citation type="submission" date="2018-03" db="EMBL/GenBank/DDBJ databases">
        <title>Genomic Encyclopedia of Archaeal and Bacterial Type Strains, Phase II (KMG-II): from individual species to whole genera.</title>
        <authorList>
            <person name="Goeker M."/>
        </authorList>
    </citation>
    <scope>NUCLEOTIDE SEQUENCE [LARGE SCALE GENOMIC DNA]</scope>
    <source>
        <strain evidence="2 5">DSM 17797</strain>
    </source>
</reference>
<evidence type="ECO:0000259" key="1">
    <source>
        <dbReference type="PROSITE" id="PS50123"/>
    </source>
</evidence>